<evidence type="ECO:0000313" key="3">
    <source>
        <dbReference type="Proteomes" id="UP000553034"/>
    </source>
</evidence>
<evidence type="ECO:0000256" key="1">
    <source>
        <dbReference type="SAM" id="Phobius"/>
    </source>
</evidence>
<protein>
    <submittedName>
        <fullName evidence="2">Uncharacterized protein</fullName>
    </submittedName>
</protein>
<dbReference type="AlphaFoldDB" id="A0A840ERK0"/>
<dbReference type="RefSeq" id="WP_183478034.1">
    <property type="nucleotide sequence ID" value="NZ_JACIFO010000008.1"/>
</dbReference>
<keyword evidence="1" id="KW-0812">Transmembrane</keyword>
<keyword evidence="3" id="KW-1185">Reference proteome</keyword>
<gene>
    <name evidence="2" type="ORF">GGR32_001991</name>
</gene>
<feature type="transmembrane region" description="Helical" evidence="1">
    <location>
        <begin position="80"/>
        <end position="97"/>
    </location>
</feature>
<dbReference type="Proteomes" id="UP000553034">
    <property type="component" value="Unassembled WGS sequence"/>
</dbReference>
<feature type="transmembrane region" description="Helical" evidence="1">
    <location>
        <begin position="6"/>
        <end position="22"/>
    </location>
</feature>
<comment type="caution">
    <text evidence="2">The sequence shown here is derived from an EMBL/GenBank/DDBJ whole genome shotgun (WGS) entry which is preliminary data.</text>
</comment>
<feature type="transmembrane region" description="Helical" evidence="1">
    <location>
        <begin position="54"/>
        <end position="73"/>
    </location>
</feature>
<sequence length="137" mass="15022">MVFEILITIASTLSALSTYFISERLNQGAVRASALVTFVVSIIFLLLSKWISDPYYTQIPVVVFGASFVGMVSSKILQQYLSVAFSGVIFSIIYLNLSPYFSGVGGALGTTACIAVICTYGFLELRNILKNKQHKKF</sequence>
<feature type="transmembrane region" description="Helical" evidence="1">
    <location>
        <begin position="103"/>
        <end position="123"/>
    </location>
</feature>
<dbReference type="EMBL" id="JACIFO010000008">
    <property type="protein sequence ID" value="MBB4119685.1"/>
    <property type="molecule type" value="Genomic_DNA"/>
</dbReference>
<feature type="transmembrane region" description="Helical" evidence="1">
    <location>
        <begin position="29"/>
        <end position="48"/>
    </location>
</feature>
<evidence type="ECO:0000313" key="2">
    <source>
        <dbReference type="EMBL" id="MBB4119685.1"/>
    </source>
</evidence>
<name>A0A840ERK0_9FLAO</name>
<reference evidence="2 3" key="1">
    <citation type="submission" date="2020-08" db="EMBL/GenBank/DDBJ databases">
        <title>Genomic Encyclopedia of Type Strains, Phase IV (KMG-IV): sequencing the most valuable type-strain genomes for metagenomic binning, comparative biology and taxonomic classification.</title>
        <authorList>
            <person name="Goeker M."/>
        </authorList>
    </citation>
    <scope>NUCLEOTIDE SEQUENCE [LARGE SCALE GENOMIC DNA]</scope>
    <source>
        <strain evidence="2 3">DSM 29568</strain>
    </source>
</reference>
<accession>A0A840ERK0</accession>
<organism evidence="2 3">
    <name type="scientific">Mesonia hippocampi</name>
    <dbReference type="NCBI Taxonomy" id="1628250"/>
    <lineage>
        <taxon>Bacteria</taxon>
        <taxon>Pseudomonadati</taxon>
        <taxon>Bacteroidota</taxon>
        <taxon>Flavobacteriia</taxon>
        <taxon>Flavobacteriales</taxon>
        <taxon>Flavobacteriaceae</taxon>
        <taxon>Mesonia</taxon>
    </lineage>
</organism>
<keyword evidence="1" id="KW-0472">Membrane</keyword>
<proteinExistence type="predicted"/>
<keyword evidence="1" id="KW-1133">Transmembrane helix</keyword>